<reference evidence="1 2" key="1">
    <citation type="submission" date="2024-04" db="EMBL/GenBank/DDBJ databases">
        <authorList>
            <person name="Rising A."/>
            <person name="Reimegard J."/>
            <person name="Sonavane S."/>
            <person name="Akerstrom W."/>
            <person name="Nylinder S."/>
            <person name="Hedman E."/>
            <person name="Kallberg Y."/>
        </authorList>
    </citation>
    <scope>NUCLEOTIDE SEQUENCE [LARGE SCALE GENOMIC DNA]</scope>
</reference>
<dbReference type="InterPro" id="IPR036388">
    <property type="entry name" value="WH-like_DNA-bd_sf"/>
</dbReference>
<sequence>MLRYSIPRLFVFVIAFQRLFVEYPWRIVSMSTVMDVVKATKRKTNMATKRKTNLCSRSNVLKKIVDSLENEKCQHMLYWYNKIEKEFVIKFVHMNNPESKNADYLELFKELDKLSNNYKNYLQDEKYDHKCKVRCKANLRKLVDSGALTFMGKTRKGKSILLRKYKLNFDVSSAKSAVSEGRKMTKRCNINGFRGRETVQGITYIKGNLNVENLPNEQSHCLCLSKHNPINIYVNIPFGETSISNANTIVHSLLDACCTTENRNEDTRNMLLQNSPLTVYEHEKQMDKKDDALHAMPVENPVLCSSSTSCSNIETSNNCECMKYCNRMDKKIHCTMDNQNNGALYNNYTESLNMESVGKPGFPYYINNIEEATEVINLVGEHYTSSENELQYNYGSLNGLQNENFQNTDLDVKQYAQLVPCSPQNHERFMDVSDLFSQYLEDYSPDINKPLQDNDPFWFDKISDGLNDNLLEENETNNEARFFMSSLTLKT</sequence>
<dbReference type="Gene3D" id="1.10.10.10">
    <property type="entry name" value="Winged helix-like DNA-binding domain superfamily/Winged helix DNA-binding domain"/>
    <property type="match status" value="1"/>
</dbReference>
<organism evidence="1 2">
    <name type="scientific">Larinioides sclopetarius</name>
    <dbReference type="NCBI Taxonomy" id="280406"/>
    <lineage>
        <taxon>Eukaryota</taxon>
        <taxon>Metazoa</taxon>
        <taxon>Ecdysozoa</taxon>
        <taxon>Arthropoda</taxon>
        <taxon>Chelicerata</taxon>
        <taxon>Arachnida</taxon>
        <taxon>Araneae</taxon>
        <taxon>Araneomorphae</taxon>
        <taxon>Entelegynae</taxon>
        <taxon>Araneoidea</taxon>
        <taxon>Araneidae</taxon>
        <taxon>Larinioides</taxon>
    </lineage>
</organism>
<gene>
    <name evidence="1" type="ORF">LARSCL_LOCUS4517</name>
</gene>
<dbReference type="Proteomes" id="UP001497382">
    <property type="component" value="Unassembled WGS sequence"/>
</dbReference>
<dbReference type="EMBL" id="CAXIEN010000037">
    <property type="protein sequence ID" value="CAL1269018.1"/>
    <property type="molecule type" value="Genomic_DNA"/>
</dbReference>
<name>A0AAV1ZEV7_9ARAC</name>
<keyword evidence="2" id="KW-1185">Reference proteome</keyword>
<protein>
    <submittedName>
        <fullName evidence="1">Uncharacterized protein</fullName>
    </submittedName>
</protein>
<proteinExistence type="predicted"/>
<evidence type="ECO:0000313" key="2">
    <source>
        <dbReference type="Proteomes" id="UP001497382"/>
    </source>
</evidence>
<evidence type="ECO:0000313" key="1">
    <source>
        <dbReference type="EMBL" id="CAL1269018.1"/>
    </source>
</evidence>
<dbReference type="AlphaFoldDB" id="A0AAV1ZEV7"/>
<comment type="caution">
    <text evidence="1">The sequence shown here is derived from an EMBL/GenBank/DDBJ whole genome shotgun (WGS) entry which is preliminary data.</text>
</comment>
<accession>A0AAV1ZEV7</accession>